<dbReference type="EMBL" id="JAGYWB010000009">
    <property type="protein sequence ID" value="KAI0511696.1"/>
    <property type="molecule type" value="Genomic_DNA"/>
</dbReference>
<evidence type="ECO:0000313" key="1">
    <source>
        <dbReference type="EMBL" id="KAI0511696.1"/>
    </source>
</evidence>
<proteinExistence type="predicted"/>
<evidence type="ECO:0000313" key="2">
    <source>
        <dbReference type="Proteomes" id="UP000829196"/>
    </source>
</evidence>
<keyword evidence="2" id="KW-1185">Reference proteome</keyword>
<name>A0A8T3BF79_DENNO</name>
<protein>
    <submittedName>
        <fullName evidence="1">Uncharacterized protein</fullName>
    </submittedName>
</protein>
<comment type="caution">
    <text evidence="1">The sequence shown here is derived from an EMBL/GenBank/DDBJ whole genome shotgun (WGS) entry which is preliminary data.</text>
</comment>
<reference evidence="1" key="1">
    <citation type="journal article" date="2022" name="Front. Genet.">
        <title>Chromosome-Scale Assembly of the Dendrobium nobile Genome Provides Insights Into the Molecular Mechanism of the Biosynthesis of the Medicinal Active Ingredient of Dendrobium.</title>
        <authorList>
            <person name="Xu Q."/>
            <person name="Niu S.-C."/>
            <person name="Li K.-L."/>
            <person name="Zheng P.-J."/>
            <person name="Zhang X.-J."/>
            <person name="Jia Y."/>
            <person name="Liu Y."/>
            <person name="Niu Y.-X."/>
            <person name="Yu L.-H."/>
            <person name="Chen D.-F."/>
            <person name="Zhang G.-Q."/>
        </authorList>
    </citation>
    <scope>NUCLEOTIDE SEQUENCE</scope>
    <source>
        <tissue evidence="1">Leaf</tissue>
    </source>
</reference>
<dbReference type="AlphaFoldDB" id="A0A8T3BF79"/>
<dbReference type="Proteomes" id="UP000829196">
    <property type="component" value="Unassembled WGS sequence"/>
</dbReference>
<accession>A0A8T3BF79</accession>
<sequence>MINENFLLTSSCVSTREKGERERAQGEQVQYPPVIGRVQDSWFPSSLPTFLSIPAGQQPPSYRAPPLHSSRLKSYLLEAPNSPLQPADQPPLLTPDVIPQAPIAADLPIGSTSIIMISIVIIPFLN</sequence>
<gene>
    <name evidence="1" type="ORF">KFK09_012328</name>
</gene>
<organism evidence="1 2">
    <name type="scientific">Dendrobium nobile</name>
    <name type="common">Orchid</name>
    <dbReference type="NCBI Taxonomy" id="94219"/>
    <lineage>
        <taxon>Eukaryota</taxon>
        <taxon>Viridiplantae</taxon>
        <taxon>Streptophyta</taxon>
        <taxon>Embryophyta</taxon>
        <taxon>Tracheophyta</taxon>
        <taxon>Spermatophyta</taxon>
        <taxon>Magnoliopsida</taxon>
        <taxon>Liliopsida</taxon>
        <taxon>Asparagales</taxon>
        <taxon>Orchidaceae</taxon>
        <taxon>Epidendroideae</taxon>
        <taxon>Malaxideae</taxon>
        <taxon>Dendrobiinae</taxon>
        <taxon>Dendrobium</taxon>
    </lineage>
</organism>